<dbReference type="EMBL" id="BART01005257">
    <property type="protein sequence ID" value="GAG63350.1"/>
    <property type="molecule type" value="Genomic_DNA"/>
</dbReference>
<dbReference type="SUPFAM" id="SSF50037">
    <property type="entry name" value="C-terminal domain of transcriptional repressors"/>
    <property type="match status" value="1"/>
</dbReference>
<dbReference type="AlphaFoldDB" id="X0Z2D3"/>
<dbReference type="GO" id="GO:0046914">
    <property type="term" value="F:transition metal ion binding"/>
    <property type="evidence" value="ECO:0007669"/>
    <property type="project" value="InterPro"/>
</dbReference>
<keyword evidence="1" id="KW-0408">Iron</keyword>
<gene>
    <name evidence="3" type="ORF">S01H4_12402</name>
</gene>
<dbReference type="InterPro" id="IPR007167">
    <property type="entry name" value="Fe-transptr_FeoA-like"/>
</dbReference>
<dbReference type="SMART" id="SM00899">
    <property type="entry name" value="FeoA"/>
    <property type="match status" value="1"/>
</dbReference>
<dbReference type="InterPro" id="IPR038157">
    <property type="entry name" value="FeoA_core_dom"/>
</dbReference>
<evidence type="ECO:0000259" key="2">
    <source>
        <dbReference type="SMART" id="SM00899"/>
    </source>
</evidence>
<organism evidence="3">
    <name type="scientific">marine sediment metagenome</name>
    <dbReference type="NCBI Taxonomy" id="412755"/>
    <lineage>
        <taxon>unclassified sequences</taxon>
        <taxon>metagenomes</taxon>
        <taxon>ecological metagenomes</taxon>
    </lineage>
</organism>
<protein>
    <recommendedName>
        <fullName evidence="2">Ferrous iron transporter FeoA-like domain-containing protein</fullName>
    </recommendedName>
</protein>
<dbReference type="InterPro" id="IPR008988">
    <property type="entry name" value="Transcriptional_repressor_C"/>
</dbReference>
<evidence type="ECO:0000313" key="3">
    <source>
        <dbReference type="EMBL" id="GAG63350.1"/>
    </source>
</evidence>
<dbReference type="PANTHER" id="PTHR43151">
    <property type="entry name" value="FEOA FAMILY PROTEIN"/>
    <property type="match status" value="1"/>
</dbReference>
<reference evidence="3" key="1">
    <citation type="journal article" date="2014" name="Front. Microbiol.">
        <title>High frequency of phylogenetically diverse reductive dehalogenase-homologous genes in deep subseafloor sedimentary metagenomes.</title>
        <authorList>
            <person name="Kawai M."/>
            <person name="Futagami T."/>
            <person name="Toyoda A."/>
            <person name="Takaki Y."/>
            <person name="Nishi S."/>
            <person name="Hori S."/>
            <person name="Arai W."/>
            <person name="Tsubouchi T."/>
            <person name="Morono Y."/>
            <person name="Uchiyama I."/>
            <person name="Ito T."/>
            <person name="Fujiyama A."/>
            <person name="Inagaki F."/>
            <person name="Takami H."/>
        </authorList>
    </citation>
    <scope>NUCLEOTIDE SEQUENCE</scope>
    <source>
        <strain evidence="3">Expedition CK06-06</strain>
    </source>
</reference>
<dbReference type="Pfam" id="PF04023">
    <property type="entry name" value="FeoA"/>
    <property type="match status" value="1"/>
</dbReference>
<comment type="caution">
    <text evidence="3">The sequence shown here is derived from an EMBL/GenBank/DDBJ whole genome shotgun (WGS) entry which is preliminary data.</text>
</comment>
<dbReference type="InterPro" id="IPR053184">
    <property type="entry name" value="FeoA-like"/>
</dbReference>
<sequence>MTPKFLYELQPGEWARIINIEGGQGFRQRLYLRGIKEGDVIRMISSIRGPVVIEVNRSIIALGRGMARKIRDCSLIKIFVLSVVIEPSISPVVKTPRQIFVNP</sequence>
<evidence type="ECO:0000256" key="1">
    <source>
        <dbReference type="ARBA" id="ARBA00023004"/>
    </source>
</evidence>
<feature type="domain" description="Ferrous iron transporter FeoA-like" evidence="2">
    <location>
        <begin position="4"/>
        <end position="72"/>
    </location>
</feature>
<name>X0Z2D3_9ZZZZ</name>
<dbReference type="Gene3D" id="2.30.30.90">
    <property type="match status" value="1"/>
</dbReference>
<proteinExistence type="predicted"/>
<dbReference type="PANTHER" id="PTHR43151:SF2">
    <property type="entry name" value="FE(2+) TRANSPORT PROTEIN A-RELATED"/>
    <property type="match status" value="1"/>
</dbReference>
<accession>X0Z2D3</accession>